<reference evidence="3 4" key="1">
    <citation type="submission" date="2019-01" db="EMBL/GenBank/DDBJ databases">
        <authorList>
            <person name="Deng T."/>
        </authorList>
    </citation>
    <scope>NUCLEOTIDE SEQUENCE [LARGE SCALE GENOMIC DNA]</scope>
    <source>
        <strain evidence="3 4">F8825</strain>
    </source>
</reference>
<comment type="caution">
    <text evidence="3">The sequence shown here is derived from an EMBL/GenBank/DDBJ whole genome shotgun (WGS) entry which is preliminary data.</text>
</comment>
<sequence>MVNGMSKTYPSQNLKQVLLRIPEQMRAALQSAADENGRSLTAEVLARLETTFPQDEDWLSKMQKSPAIQIERRLISVDTRLDDLEARLAKLEAK</sequence>
<dbReference type="InterPro" id="IPR005569">
    <property type="entry name" value="Arc_DNA-bd_dom"/>
</dbReference>
<dbReference type="Pfam" id="PF03869">
    <property type="entry name" value="Arc"/>
    <property type="match status" value="1"/>
</dbReference>
<evidence type="ECO:0000313" key="4">
    <source>
        <dbReference type="Proteomes" id="UP000291088"/>
    </source>
</evidence>
<gene>
    <name evidence="3" type="ORF">EUU22_23460</name>
</gene>
<evidence type="ECO:0000256" key="1">
    <source>
        <dbReference type="SAM" id="Coils"/>
    </source>
</evidence>
<proteinExistence type="predicted"/>
<dbReference type="InterPro" id="IPR010985">
    <property type="entry name" value="Ribbon_hlx_hlx"/>
</dbReference>
<accession>A0A4Q2S7G6</accession>
<keyword evidence="4" id="KW-1185">Reference proteome</keyword>
<evidence type="ECO:0000313" key="3">
    <source>
        <dbReference type="EMBL" id="RYB98048.1"/>
    </source>
</evidence>
<keyword evidence="3" id="KW-0238">DNA-binding</keyword>
<protein>
    <submittedName>
        <fullName evidence="3">Arc family DNA-binding protein</fullName>
    </submittedName>
</protein>
<dbReference type="SUPFAM" id="SSF47598">
    <property type="entry name" value="Ribbon-helix-helix"/>
    <property type="match status" value="1"/>
</dbReference>
<dbReference type="GO" id="GO:0006355">
    <property type="term" value="P:regulation of DNA-templated transcription"/>
    <property type="evidence" value="ECO:0007669"/>
    <property type="project" value="InterPro"/>
</dbReference>
<keyword evidence="1" id="KW-0175">Coiled coil</keyword>
<evidence type="ECO:0000259" key="2">
    <source>
        <dbReference type="Pfam" id="PF03869"/>
    </source>
</evidence>
<dbReference type="Proteomes" id="UP000291088">
    <property type="component" value="Unassembled WGS sequence"/>
</dbReference>
<dbReference type="AlphaFoldDB" id="A0A4Q2S7G6"/>
<dbReference type="GO" id="GO:0003677">
    <property type="term" value="F:DNA binding"/>
    <property type="evidence" value="ECO:0007669"/>
    <property type="project" value="UniProtKB-KW"/>
</dbReference>
<feature type="coiled-coil region" evidence="1">
    <location>
        <begin position="67"/>
        <end position="94"/>
    </location>
</feature>
<name>A0A4Q2S7G6_9HYPH</name>
<feature type="domain" description="Arc-like DNA binding" evidence="2">
    <location>
        <begin position="17"/>
        <end position="54"/>
    </location>
</feature>
<dbReference type="Gene3D" id="1.10.1220.10">
    <property type="entry name" value="Met repressor-like"/>
    <property type="match status" value="1"/>
</dbReference>
<organism evidence="3 4">
    <name type="scientific">Ciceribacter ferrooxidans</name>
    <dbReference type="NCBI Taxonomy" id="2509717"/>
    <lineage>
        <taxon>Bacteria</taxon>
        <taxon>Pseudomonadati</taxon>
        <taxon>Pseudomonadota</taxon>
        <taxon>Alphaproteobacteria</taxon>
        <taxon>Hyphomicrobiales</taxon>
        <taxon>Rhizobiaceae</taxon>
        <taxon>Ciceribacter</taxon>
    </lineage>
</organism>
<dbReference type="OrthoDB" id="6890552at2"/>
<dbReference type="EMBL" id="SDVB01000380">
    <property type="protein sequence ID" value="RYB98048.1"/>
    <property type="molecule type" value="Genomic_DNA"/>
</dbReference>
<dbReference type="InterPro" id="IPR013321">
    <property type="entry name" value="Arc_rbn_hlx_hlx"/>
</dbReference>